<proteinExistence type="predicted"/>
<evidence type="ECO:0000313" key="2">
    <source>
        <dbReference type="Proteomes" id="UP001148662"/>
    </source>
</evidence>
<name>A0ACC1TA19_9APHY</name>
<sequence length="930" mass="101474">MHQVPPHGGSHQGSVSGTYPVDLLPTVEMFVVDRLAMLEKRIEARLASELAVLNDRLDRLWEEVEHGRARQELSRQVLEFINKSNESICTAAECIRDQLFHIGRRSDSIEEVTETNEDGDANMPGKHAFLQIQLEDKLDLIIAAQHELQDHISKLLGSPSARRIHGGVAAFSVDSLTKVPGHYPSAGLRSGSAPLATPLDKDISSPIIRTRASAGISAGTTEDNGVGPSLPSTPKLAERSFAIQATSPQGMKHFEIQTDDALPATQYLRPAQWQDEPESPLSSRESSPVEELRRLMGIIPPSSSSIGVGLEEGQSHDKSTSRSTTAGGDDPPCLSQSVAVGMSPMHTPRNVSPLSSGTQTQGSGSPSFPPSPLPASPTLFGSDSEATRLVSTSPSSVDPAASMKSKLAPPDLVHGSESAHRQPFSSSLSQIVSTPAEGSSQPQQATPTTDAETLSPTPSLSSILNLSSDTSSTVSSNSVSRSSSVPPSVLPLQPDLSRRRASFPSTSDQHSEPFKYWKSIRSKLLNKRDSKADQPATLEDSSELVGTSRSTEHTSPKPSDAGQNAPFLDTTLLNTVHTPDPQRSDPVHIHPDNQIFALSGLDLERSPSILSDLSSQDTLSEASSSGEPEVIEWDTPNHTEHGESISDVSGRKRSRKSHHGQRSKRRKTDSSLTLVTDASSDTLGPPVKKRRGRPRKHPQAQPPQTSTLPNIDQGLTALQNDTWKVVEGYAGPYTWPQRKGDHSEDLSTIQCDKYVDNLLELHFISDRKAQVVYEKMMWSISALPATRQSSSVFLGWNVVLINIIRNIMNMYRKLQNIPEQAGVCGRPDCSVRSFSPEKFVGRLFYKTHNSKTQTMYLVKWFGWPSADSTWEPLYLLKRDLDEEVTDEFVRNFESAASLEGLRLERKNTMVALAGFEDVAKGCLPPYVPRL</sequence>
<accession>A0ACC1TA19</accession>
<dbReference type="Proteomes" id="UP001148662">
    <property type="component" value="Unassembled WGS sequence"/>
</dbReference>
<gene>
    <name evidence="1" type="ORF">NM688_g1931</name>
</gene>
<protein>
    <submittedName>
        <fullName evidence="1">Uncharacterized protein</fullName>
    </submittedName>
</protein>
<organism evidence="1 2">
    <name type="scientific">Phlebia brevispora</name>
    <dbReference type="NCBI Taxonomy" id="194682"/>
    <lineage>
        <taxon>Eukaryota</taxon>
        <taxon>Fungi</taxon>
        <taxon>Dikarya</taxon>
        <taxon>Basidiomycota</taxon>
        <taxon>Agaricomycotina</taxon>
        <taxon>Agaricomycetes</taxon>
        <taxon>Polyporales</taxon>
        <taxon>Meruliaceae</taxon>
        <taxon>Phlebia</taxon>
    </lineage>
</organism>
<comment type="caution">
    <text evidence="1">The sequence shown here is derived from an EMBL/GenBank/DDBJ whole genome shotgun (WGS) entry which is preliminary data.</text>
</comment>
<keyword evidence="2" id="KW-1185">Reference proteome</keyword>
<reference evidence="1" key="1">
    <citation type="submission" date="2022-07" db="EMBL/GenBank/DDBJ databases">
        <title>Genome Sequence of Phlebia brevispora.</title>
        <authorList>
            <person name="Buettner E."/>
        </authorList>
    </citation>
    <scope>NUCLEOTIDE SEQUENCE</scope>
    <source>
        <strain evidence="1">MPL23</strain>
    </source>
</reference>
<evidence type="ECO:0000313" key="1">
    <source>
        <dbReference type="EMBL" id="KAJ3556618.1"/>
    </source>
</evidence>
<dbReference type="EMBL" id="JANHOG010000226">
    <property type="protein sequence ID" value="KAJ3556618.1"/>
    <property type="molecule type" value="Genomic_DNA"/>
</dbReference>